<dbReference type="InterPro" id="IPR017972">
    <property type="entry name" value="Cyt_P450_CS"/>
</dbReference>
<evidence type="ECO:0000256" key="15">
    <source>
        <dbReference type="RuleBase" id="RU000461"/>
    </source>
</evidence>
<comment type="cofactor">
    <cofactor evidence="1 14">
        <name>heme</name>
        <dbReference type="ChEBI" id="CHEBI:30413"/>
    </cofactor>
</comment>
<dbReference type="SUPFAM" id="SSF48264">
    <property type="entry name" value="Cytochrome P450"/>
    <property type="match status" value="1"/>
</dbReference>
<evidence type="ECO:0000256" key="2">
    <source>
        <dbReference type="ARBA" id="ARBA00003690"/>
    </source>
</evidence>
<proteinExistence type="inferred from homology"/>
<evidence type="ECO:0000313" key="16">
    <source>
        <dbReference type="EMBL" id="CAH0388153.1"/>
    </source>
</evidence>
<gene>
    <name evidence="16" type="ORF">BEMITA_LOCUS7089</name>
</gene>
<evidence type="ECO:0000313" key="17">
    <source>
        <dbReference type="Proteomes" id="UP001152759"/>
    </source>
</evidence>
<evidence type="ECO:0000256" key="4">
    <source>
        <dbReference type="ARBA" id="ARBA00004406"/>
    </source>
</evidence>
<evidence type="ECO:0000256" key="14">
    <source>
        <dbReference type="PIRSR" id="PIRSR602403-1"/>
    </source>
</evidence>
<dbReference type="PANTHER" id="PTHR24292:SF54">
    <property type="entry name" value="CYP9F3-RELATED"/>
    <property type="match status" value="1"/>
</dbReference>
<evidence type="ECO:0000256" key="11">
    <source>
        <dbReference type="ARBA" id="ARBA00023004"/>
    </source>
</evidence>
<accession>A0A9P0F1N4</accession>
<dbReference type="GO" id="GO:0005789">
    <property type="term" value="C:endoplasmic reticulum membrane"/>
    <property type="evidence" value="ECO:0007669"/>
    <property type="project" value="UniProtKB-SubCell"/>
</dbReference>
<name>A0A9P0F1N4_BEMTA</name>
<feature type="binding site" description="axial binding residue" evidence="14">
    <location>
        <position position="459"/>
    </location>
    <ligand>
        <name>heme</name>
        <dbReference type="ChEBI" id="CHEBI:30413"/>
    </ligand>
    <ligandPart>
        <name>Fe</name>
        <dbReference type="ChEBI" id="CHEBI:18248"/>
    </ligandPart>
</feature>
<keyword evidence="13" id="KW-0472">Membrane</keyword>
<evidence type="ECO:0000256" key="3">
    <source>
        <dbReference type="ARBA" id="ARBA00004174"/>
    </source>
</evidence>
<dbReference type="InterPro" id="IPR036396">
    <property type="entry name" value="Cyt_P450_sf"/>
</dbReference>
<protein>
    <recommendedName>
        <fullName evidence="18">Cytochrome P450</fullName>
    </recommendedName>
</protein>
<dbReference type="PRINTS" id="PR00465">
    <property type="entry name" value="EP450IV"/>
</dbReference>
<dbReference type="FunFam" id="1.10.630.10:FF:000042">
    <property type="entry name" value="Cytochrome P450"/>
    <property type="match status" value="1"/>
</dbReference>
<dbReference type="AlphaFoldDB" id="A0A9P0F1N4"/>
<dbReference type="InterPro" id="IPR050476">
    <property type="entry name" value="Insect_CytP450_Detox"/>
</dbReference>
<dbReference type="GO" id="GO:0020037">
    <property type="term" value="F:heme binding"/>
    <property type="evidence" value="ECO:0007669"/>
    <property type="project" value="InterPro"/>
</dbReference>
<dbReference type="PANTHER" id="PTHR24292">
    <property type="entry name" value="CYTOCHROME P450"/>
    <property type="match status" value="1"/>
</dbReference>
<organism evidence="16 17">
    <name type="scientific">Bemisia tabaci</name>
    <name type="common">Sweetpotato whitefly</name>
    <name type="synonym">Aleurodes tabaci</name>
    <dbReference type="NCBI Taxonomy" id="7038"/>
    <lineage>
        <taxon>Eukaryota</taxon>
        <taxon>Metazoa</taxon>
        <taxon>Ecdysozoa</taxon>
        <taxon>Arthropoda</taxon>
        <taxon>Hexapoda</taxon>
        <taxon>Insecta</taxon>
        <taxon>Pterygota</taxon>
        <taxon>Neoptera</taxon>
        <taxon>Paraneoptera</taxon>
        <taxon>Hemiptera</taxon>
        <taxon>Sternorrhyncha</taxon>
        <taxon>Aleyrodoidea</taxon>
        <taxon>Aleyrodidae</taxon>
        <taxon>Aleyrodinae</taxon>
        <taxon>Bemisia</taxon>
    </lineage>
</organism>
<evidence type="ECO:0008006" key="18">
    <source>
        <dbReference type="Google" id="ProtNLM"/>
    </source>
</evidence>
<dbReference type="InterPro" id="IPR002403">
    <property type="entry name" value="Cyt_P450_E_grp-IV"/>
</dbReference>
<dbReference type="InterPro" id="IPR001128">
    <property type="entry name" value="Cyt_P450"/>
</dbReference>
<keyword evidence="7 14" id="KW-0479">Metal-binding</keyword>
<dbReference type="GO" id="GO:0005506">
    <property type="term" value="F:iron ion binding"/>
    <property type="evidence" value="ECO:0007669"/>
    <property type="project" value="InterPro"/>
</dbReference>
<sequence length="513" mass="59289">MFSLNKIELTAVLVFILSSALAYIILAFNNWKRKYEFWTDRNVRQVGFWWDWSIDFFRHKLCNFQDIYDEFGEAPYGGYYQGAKPFLMIKDPELVRRVLIKDFAHFADRNPVVPTTNPLQRDMILNLSRERWKGVRARLTPVFTSGKLRRMSLLINECTRLLDEYLQRTVGDEATEIEVRGLFQKFTLDTIGICAFGINCSAIEDENSEFRRLLQKLNGPGGFRRHKLLMIIGAVCPRILTIFNLKEKEDTFVEDFFRSLVADTIKNREEQKAKREDFMQLLINVRAEELKMLQENNDDSEPLFTEGVCMANAFLFFVAGFETTSTALSYCLYELAVNPEVMEKLYAEITRVLDAHDGRVDYDILKEMEYLDTVISETLRLHPPGAWVDRLCTKAYQLPDSTVVLAENTQINIPIACLHNDPRNFPNPQKFDPDRFSPENKHNIVPGSYLPFGEGPKACIAERFALTEMKAAIALIVSKYTVHACAKTEIPPKLNPQTFMNTPKTIYLKICQR</sequence>
<dbReference type="PROSITE" id="PS00086">
    <property type="entry name" value="CYTOCHROME_P450"/>
    <property type="match status" value="1"/>
</dbReference>
<reference evidence="16" key="1">
    <citation type="submission" date="2021-12" db="EMBL/GenBank/DDBJ databases">
        <authorList>
            <person name="King R."/>
        </authorList>
    </citation>
    <scope>NUCLEOTIDE SEQUENCE</scope>
</reference>
<dbReference type="PRINTS" id="PR00385">
    <property type="entry name" value="P450"/>
</dbReference>
<evidence type="ECO:0000256" key="10">
    <source>
        <dbReference type="ARBA" id="ARBA00023002"/>
    </source>
</evidence>
<evidence type="ECO:0000256" key="8">
    <source>
        <dbReference type="ARBA" id="ARBA00022824"/>
    </source>
</evidence>
<keyword evidence="6 14" id="KW-0349">Heme</keyword>
<comment type="similarity">
    <text evidence="5 15">Belongs to the cytochrome P450 family.</text>
</comment>
<evidence type="ECO:0000256" key="5">
    <source>
        <dbReference type="ARBA" id="ARBA00010617"/>
    </source>
</evidence>
<dbReference type="Gene3D" id="1.10.630.10">
    <property type="entry name" value="Cytochrome P450"/>
    <property type="match status" value="1"/>
</dbReference>
<evidence type="ECO:0000256" key="9">
    <source>
        <dbReference type="ARBA" id="ARBA00022848"/>
    </source>
</evidence>
<keyword evidence="8" id="KW-0256">Endoplasmic reticulum</keyword>
<comment type="subcellular location">
    <subcellularLocation>
        <location evidence="4">Endoplasmic reticulum membrane</location>
        <topology evidence="4">Peripheral membrane protein</topology>
    </subcellularLocation>
    <subcellularLocation>
        <location evidence="3">Microsome membrane</location>
        <topology evidence="3">Peripheral membrane protein</topology>
    </subcellularLocation>
</comment>
<dbReference type="Pfam" id="PF00067">
    <property type="entry name" value="p450"/>
    <property type="match status" value="1"/>
</dbReference>
<evidence type="ECO:0000256" key="13">
    <source>
        <dbReference type="ARBA" id="ARBA00023136"/>
    </source>
</evidence>
<evidence type="ECO:0000256" key="7">
    <source>
        <dbReference type="ARBA" id="ARBA00022723"/>
    </source>
</evidence>
<dbReference type="EMBL" id="OU963865">
    <property type="protein sequence ID" value="CAH0388153.1"/>
    <property type="molecule type" value="Genomic_DNA"/>
</dbReference>
<evidence type="ECO:0000256" key="12">
    <source>
        <dbReference type="ARBA" id="ARBA00023033"/>
    </source>
</evidence>
<keyword evidence="10 15" id="KW-0560">Oxidoreductase</keyword>
<dbReference type="GO" id="GO:0016705">
    <property type="term" value="F:oxidoreductase activity, acting on paired donors, with incorporation or reduction of molecular oxygen"/>
    <property type="evidence" value="ECO:0007669"/>
    <property type="project" value="InterPro"/>
</dbReference>
<evidence type="ECO:0000256" key="6">
    <source>
        <dbReference type="ARBA" id="ARBA00022617"/>
    </source>
</evidence>
<dbReference type="Proteomes" id="UP001152759">
    <property type="component" value="Chromosome 4"/>
</dbReference>
<evidence type="ECO:0000256" key="1">
    <source>
        <dbReference type="ARBA" id="ARBA00001971"/>
    </source>
</evidence>
<dbReference type="CDD" id="cd11056">
    <property type="entry name" value="CYP6-like"/>
    <property type="match status" value="1"/>
</dbReference>
<dbReference type="GO" id="GO:0004497">
    <property type="term" value="F:monooxygenase activity"/>
    <property type="evidence" value="ECO:0007669"/>
    <property type="project" value="UniProtKB-KW"/>
</dbReference>
<keyword evidence="9" id="KW-0492">Microsome</keyword>
<keyword evidence="12 15" id="KW-0503">Monooxygenase</keyword>
<keyword evidence="11 14" id="KW-0408">Iron</keyword>
<keyword evidence="17" id="KW-1185">Reference proteome</keyword>
<comment type="function">
    <text evidence="2">May be involved in the metabolism of insect hormones and in the breakdown of synthetic insecticides.</text>
</comment>